<protein>
    <submittedName>
        <fullName evidence="3">MxaC protein</fullName>
    </submittedName>
</protein>
<gene>
    <name evidence="3" type="ORF">MECH1_V1_0009</name>
</gene>
<accession>A0ABM9NEE1</accession>
<dbReference type="EMBL" id="OZ026884">
    <property type="protein sequence ID" value="CAL1238797.1"/>
    <property type="molecule type" value="Genomic_DNA"/>
</dbReference>
<keyword evidence="4" id="KW-1185">Reference proteome</keyword>
<reference evidence="3 4" key="1">
    <citation type="submission" date="2024-04" db="EMBL/GenBank/DDBJ databases">
        <authorList>
            <person name="Cremers G."/>
        </authorList>
    </citation>
    <scope>NUCLEOTIDE SEQUENCE [LARGE SCALE GENOMIC DNA]</scope>
    <source>
        <strain evidence="3">MeCH1-AG</strain>
    </source>
</reference>
<dbReference type="Gene3D" id="3.40.50.410">
    <property type="entry name" value="von Willebrand factor, type A domain"/>
    <property type="match status" value="1"/>
</dbReference>
<proteinExistence type="predicted"/>
<dbReference type="SUPFAM" id="SSF53300">
    <property type="entry name" value="vWA-like"/>
    <property type="match status" value="1"/>
</dbReference>
<sequence length="327" mass="35782">MSFGCLEPAWLWLAPLALLPLWASPWHPLGYPWNDLVPGDGPSRVLDCLLRLVGVAAFAGLVLGLAGLYRREFTVERLGRGSHLVVLLDRSRSMDDDFAGRAPSGGEESKSAAAVRWLERFLASRPHDRIGVAAFSTGPMFVLPWTDDHGAVVAAIRAARLPGLAQTHIAKGLALALSYFDGSIPAGARTLVLVSDGAAALDRQSEALLRRAFVEKRVRLYWIFLRTAGSPGLFEAPGDDDPEARPERALHLFFTSLGIPYRAYQADSPEDLGQAVADIDRQENLPMRYTETYPRRDLRGLCFALAALALALLSLAKWTEIAPCRTR</sequence>
<keyword evidence="1" id="KW-0812">Transmembrane</keyword>
<dbReference type="InterPro" id="IPR036465">
    <property type="entry name" value="vWFA_dom_sf"/>
</dbReference>
<dbReference type="CDD" id="cd00198">
    <property type="entry name" value="vWFA"/>
    <property type="match status" value="1"/>
</dbReference>
<keyword evidence="1" id="KW-1133">Transmembrane helix</keyword>
<feature type="domain" description="VWFA" evidence="2">
    <location>
        <begin position="83"/>
        <end position="279"/>
    </location>
</feature>
<keyword evidence="1" id="KW-0472">Membrane</keyword>
<dbReference type="RefSeq" id="WP_348758411.1">
    <property type="nucleotide sequence ID" value="NZ_OZ026884.1"/>
</dbReference>
<dbReference type="SMART" id="SM00327">
    <property type="entry name" value="VWA"/>
    <property type="match status" value="1"/>
</dbReference>
<organism evidence="3 4">
    <name type="scientific">Candidatus Methylocalor cossyra</name>
    <dbReference type="NCBI Taxonomy" id="3108543"/>
    <lineage>
        <taxon>Bacteria</taxon>
        <taxon>Pseudomonadati</taxon>
        <taxon>Pseudomonadota</taxon>
        <taxon>Gammaproteobacteria</taxon>
        <taxon>Methylococcales</taxon>
        <taxon>Methylococcaceae</taxon>
        <taxon>Candidatus Methylocalor</taxon>
    </lineage>
</organism>
<evidence type="ECO:0000259" key="2">
    <source>
        <dbReference type="PROSITE" id="PS50234"/>
    </source>
</evidence>
<evidence type="ECO:0000313" key="3">
    <source>
        <dbReference type="EMBL" id="CAL1238797.1"/>
    </source>
</evidence>
<evidence type="ECO:0000313" key="4">
    <source>
        <dbReference type="Proteomes" id="UP001497493"/>
    </source>
</evidence>
<dbReference type="Pfam" id="PF13519">
    <property type="entry name" value="VWA_2"/>
    <property type="match status" value="1"/>
</dbReference>
<dbReference type="Proteomes" id="UP001497493">
    <property type="component" value="Chromosome"/>
</dbReference>
<feature type="transmembrane region" description="Helical" evidence="1">
    <location>
        <begin position="49"/>
        <end position="69"/>
    </location>
</feature>
<dbReference type="PROSITE" id="PS50234">
    <property type="entry name" value="VWFA"/>
    <property type="match status" value="1"/>
</dbReference>
<evidence type="ECO:0000256" key="1">
    <source>
        <dbReference type="SAM" id="Phobius"/>
    </source>
</evidence>
<dbReference type="InterPro" id="IPR002035">
    <property type="entry name" value="VWF_A"/>
</dbReference>
<name>A0ABM9NEE1_9GAMM</name>
<feature type="transmembrane region" description="Helical" evidence="1">
    <location>
        <begin position="298"/>
        <end position="318"/>
    </location>
</feature>